<protein>
    <submittedName>
        <fullName evidence="1">Purine nucleoside permease</fullName>
    </submittedName>
</protein>
<dbReference type="EMBL" id="MU273722">
    <property type="protein sequence ID" value="KAI0028790.1"/>
    <property type="molecule type" value="Genomic_DNA"/>
</dbReference>
<keyword evidence="2" id="KW-1185">Reference proteome</keyword>
<reference evidence="1" key="1">
    <citation type="submission" date="2021-02" db="EMBL/GenBank/DDBJ databases">
        <authorList>
            <consortium name="DOE Joint Genome Institute"/>
            <person name="Ahrendt S."/>
            <person name="Looney B.P."/>
            <person name="Miyauchi S."/>
            <person name="Morin E."/>
            <person name="Drula E."/>
            <person name="Courty P.E."/>
            <person name="Chicoki N."/>
            <person name="Fauchery L."/>
            <person name="Kohler A."/>
            <person name="Kuo A."/>
            <person name="Labutti K."/>
            <person name="Pangilinan J."/>
            <person name="Lipzen A."/>
            <person name="Riley R."/>
            <person name="Andreopoulos W."/>
            <person name="He G."/>
            <person name="Johnson J."/>
            <person name="Barry K.W."/>
            <person name="Grigoriev I.V."/>
            <person name="Nagy L."/>
            <person name="Hibbett D."/>
            <person name="Henrissat B."/>
            <person name="Matheny P.B."/>
            <person name="Labbe J."/>
            <person name="Martin F."/>
        </authorList>
    </citation>
    <scope>NUCLEOTIDE SEQUENCE</scope>
    <source>
        <strain evidence="1">EC-137</strain>
    </source>
</reference>
<reference evidence="1" key="2">
    <citation type="journal article" date="2022" name="New Phytol.">
        <title>Evolutionary transition to the ectomycorrhizal habit in the genomes of a hyperdiverse lineage of mushroom-forming fungi.</title>
        <authorList>
            <person name="Looney B."/>
            <person name="Miyauchi S."/>
            <person name="Morin E."/>
            <person name="Drula E."/>
            <person name="Courty P.E."/>
            <person name="Kohler A."/>
            <person name="Kuo A."/>
            <person name="LaButti K."/>
            <person name="Pangilinan J."/>
            <person name="Lipzen A."/>
            <person name="Riley R."/>
            <person name="Andreopoulos W."/>
            <person name="He G."/>
            <person name="Johnson J."/>
            <person name="Nolan M."/>
            <person name="Tritt A."/>
            <person name="Barry K.W."/>
            <person name="Grigoriev I.V."/>
            <person name="Nagy L.G."/>
            <person name="Hibbett D."/>
            <person name="Henrissat B."/>
            <person name="Matheny P.B."/>
            <person name="Labbe J."/>
            <person name="Martin F.M."/>
        </authorList>
    </citation>
    <scope>NUCLEOTIDE SEQUENCE</scope>
    <source>
        <strain evidence="1">EC-137</strain>
    </source>
</reference>
<name>A0ACB8QB24_9AGAM</name>
<sequence length="387" mass="41294">MISCLLSTIFKLLWLVRNFTGVPLTVQLSPKVFIIDFFSMEQSTWFGIPEFDLLARNITIPGLSPKDPDVHCTKDGAICQVLTSEGEINAATAITALIFSSAFDLRNTYFLLAGIAGINPHLGTLGSVAFSRYAVQATLQYEIDAREKPSQFPGGYFPQGTSGPDMYPLVIYGTEVFELNDALRQRAIAFARTAVLNDTADAQAYRAKYAAEPAFAAAVAAPSVIACDSATADTFWTGSLLATDVERTVKLLTNDSGTYCTAQQEDNAALAALLRGALAGRVDFGRIVEMRTGSNFDRPPPGMSALDGLLFGMTVGPGFQVSLENIYLAGVKVVQGIIANWGKTFAAGVPAQNYVGDILGSLGGAPDFGIQNQTSPPRKAKKPPPDL</sequence>
<dbReference type="Proteomes" id="UP000814128">
    <property type="component" value="Unassembled WGS sequence"/>
</dbReference>
<comment type="caution">
    <text evidence="1">The sequence shown here is derived from an EMBL/GenBank/DDBJ whole genome shotgun (WGS) entry which is preliminary data.</text>
</comment>
<organism evidence="1 2">
    <name type="scientific">Vararia minispora EC-137</name>
    <dbReference type="NCBI Taxonomy" id="1314806"/>
    <lineage>
        <taxon>Eukaryota</taxon>
        <taxon>Fungi</taxon>
        <taxon>Dikarya</taxon>
        <taxon>Basidiomycota</taxon>
        <taxon>Agaricomycotina</taxon>
        <taxon>Agaricomycetes</taxon>
        <taxon>Russulales</taxon>
        <taxon>Lachnocladiaceae</taxon>
        <taxon>Vararia</taxon>
    </lineage>
</organism>
<gene>
    <name evidence="1" type="ORF">K488DRAFT_57736</name>
</gene>
<accession>A0ACB8QB24</accession>
<evidence type="ECO:0000313" key="1">
    <source>
        <dbReference type="EMBL" id="KAI0028790.1"/>
    </source>
</evidence>
<evidence type="ECO:0000313" key="2">
    <source>
        <dbReference type="Proteomes" id="UP000814128"/>
    </source>
</evidence>
<proteinExistence type="predicted"/>